<dbReference type="PROSITE" id="PS51186">
    <property type="entry name" value="GNAT"/>
    <property type="match status" value="1"/>
</dbReference>
<feature type="domain" description="N-acetyltransferase" evidence="1">
    <location>
        <begin position="12"/>
        <end position="170"/>
    </location>
</feature>
<organism evidence="2 3">
    <name type="scientific">Luteimonas soli</name>
    <dbReference type="NCBI Taxonomy" id="1648966"/>
    <lineage>
        <taxon>Bacteria</taxon>
        <taxon>Pseudomonadati</taxon>
        <taxon>Pseudomonadota</taxon>
        <taxon>Gammaproteobacteria</taxon>
        <taxon>Lysobacterales</taxon>
        <taxon>Lysobacteraceae</taxon>
        <taxon>Luteimonas</taxon>
    </lineage>
</organism>
<keyword evidence="2" id="KW-0808">Transferase</keyword>
<comment type="caution">
    <text evidence="2">The sequence shown here is derived from an EMBL/GenBank/DDBJ whole genome shotgun (WGS) entry which is preliminary data.</text>
</comment>
<dbReference type="PANTHER" id="PTHR43792">
    <property type="entry name" value="GNAT FAMILY, PUTATIVE (AFU_ORTHOLOGUE AFUA_3G00765)-RELATED-RELATED"/>
    <property type="match status" value="1"/>
</dbReference>
<dbReference type="GO" id="GO:0016746">
    <property type="term" value="F:acyltransferase activity"/>
    <property type="evidence" value="ECO:0007669"/>
    <property type="project" value="UniProtKB-KW"/>
</dbReference>
<name>A0ABV7XNJ4_9GAMM</name>
<dbReference type="InterPro" id="IPR000182">
    <property type="entry name" value="GNAT_dom"/>
</dbReference>
<evidence type="ECO:0000313" key="3">
    <source>
        <dbReference type="Proteomes" id="UP001595705"/>
    </source>
</evidence>
<dbReference type="InterPro" id="IPR016181">
    <property type="entry name" value="Acyl_CoA_acyltransferase"/>
</dbReference>
<dbReference type="Pfam" id="PF13302">
    <property type="entry name" value="Acetyltransf_3"/>
    <property type="match status" value="1"/>
</dbReference>
<evidence type="ECO:0000259" key="1">
    <source>
        <dbReference type="PROSITE" id="PS51186"/>
    </source>
</evidence>
<keyword evidence="2" id="KW-0012">Acyltransferase</keyword>
<proteinExistence type="predicted"/>
<dbReference type="EC" id="2.3.-.-" evidence="2"/>
<dbReference type="InterPro" id="IPR051531">
    <property type="entry name" value="N-acetyltransferase"/>
</dbReference>
<evidence type="ECO:0000313" key="2">
    <source>
        <dbReference type="EMBL" id="MFC3716603.1"/>
    </source>
</evidence>
<protein>
    <submittedName>
        <fullName evidence="2">GNAT family N-acetyltransferase</fullName>
        <ecNumber evidence="2">2.3.-.-</ecNumber>
    </submittedName>
</protein>
<accession>A0ABV7XNJ4</accession>
<gene>
    <name evidence="2" type="ORF">ACFONC_10605</name>
</gene>
<dbReference type="PANTHER" id="PTHR43792:SF1">
    <property type="entry name" value="N-ACETYLTRANSFERASE DOMAIN-CONTAINING PROTEIN"/>
    <property type="match status" value="1"/>
</dbReference>
<sequence length="177" mass="19672">MIAHLPHRTDRLLLRTLRVSDVDAFHGYRSREDVARLQGWSPMSREQALEFLRGEATDAPLLPGAWRQVGIAMHDDVLVGDIGIHLSADLHAAEFGLSIDPRRQARGLGTEAVQALVSLLLRHTPVATIIAATDARNLACRRMLDKAGLRKTGERTAMFKGEPCMEHVFAIERDGHR</sequence>
<keyword evidence="3" id="KW-1185">Reference proteome</keyword>
<dbReference type="SUPFAM" id="SSF55729">
    <property type="entry name" value="Acyl-CoA N-acyltransferases (Nat)"/>
    <property type="match status" value="1"/>
</dbReference>
<dbReference type="Gene3D" id="3.40.630.30">
    <property type="match status" value="1"/>
</dbReference>
<dbReference type="Proteomes" id="UP001595705">
    <property type="component" value="Unassembled WGS sequence"/>
</dbReference>
<dbReference type="EMBL" id="JBHRYA010000007">
    <property type="protein sequence ID" value="MFC3716603.1"/>
    <property type="molecule type" value="Genomic_DNA"/>
</dbReference>
<reference evidence="3" key="1">
    <citation type="journal article" date="2019" name="Int. J. Syst. Evol. Microbiol.">
        <title>The Global Catalogue of Microorganisms (GCM) 10K type strain sequencing project: providing services to taxonomists for standard genome sequencing and annotation.</title>
        <authorList>
            <consortium name="The Broad Institute Genomics Platform"/>
            <consortium name="The Broad Institute Genome Sequencing Center for Infectious Disease"/>
            <person name="Wu L."/>
            <person name="Ma J."/>
        </authorList>
    </citation>
    <scope>NUCLEOTIDE SEQUENCE [LARGE SCALE GENOMIC DNA]</scope>
    <source>
        <strain evidence="3">KCTC 42441</strain>
    </source>
</reference>
<dbReference type="RefSeq" id="WP_386743881.1">
    <property type="nucleotide sequence ID" value="NZ_JBHRYA010000007.1"/>
</dbReference>